<gene>
    <name evidence="3" type="ORF">M9Y10_039345</name>
</gene>
<dbReference type="Proteomes" id="UP001470230">
    <property type="component" value="Unassembled WGS sequence"/>
</dbReference>
<keyword evidence="4" id="KW-1185">Reference proteome</keyword>
<proteinExistence type="predicted"/>
<organism evidence="3 4">
    <name type="scientific">Tritrichomonas musculus</name>
    <dbReference type="NCBI Taxonomy" id="1915356"/>
    <lineage>
        <taxon>Eukaryota</taxon>
        <taxon>Metamonada</taxon>
        <taxon>Parabasalia</taxon>
        <taxon>Tritrichomonadida</taxon>
        <taxon>Tritrichomonadidae</taxon>
        <taxon>Tritrichomonas</taxon>
    </lineage>
</organism>
<evidence type="ECO:0000313" key="3">
    <source>
        <dbReference type="EMBL" id="KAK8888279.1"/>
    </source>
</evidence>
<evidence type="ECO:0008006" key="5">
    <source>
        <dbReference type="Google" id="ProtNLM"/>
    </source>
</evidence>
<evidence type="ECO:0000313" key="4">
    <source>
        <dbReference type="Proteomes" id="UP001470230"/>
    </source>
</evidence>
<dbReference type="EMBL" id="JAPFFF010000006">
    <property type="protein sequence ID" value="KAK8888279.1"/>
    <property type="molecule type" value="Genomic_DNA"/>
</dbReference>
<evidence type="ECO:0000256" key="1">
    <source>
        <dbReference type="SAM" id="Coils"/>
    </source>
</evidence>
<protein>
    <recommendedName>
        <fullName evidence="5">Viral A-type inclusion protein</fullName>
    </recommendedName>
</protein>
<evidence type="ECO:0000256" key="2">
    <source>
        <dbReference type="SAM" id="MobiDB-lite"/>
    </source>
</evidence>
<sequence>MSEFSEPAPNSESFESEILPNSSGTSDISSANVIEKQFSDLQNDILEQGRAIESFIKLHSAKKSASETFRVLQTLFVLFKSALSMNINLRQIIVNSRSQLNRGIEDSQKIQKEKNEFIINAKSITRQQFNGLPDIIEFLKQNVTLKQQVDKLEDENRTLLIQTQHLKGQIIDFEAQKEIELVALRNRAETAESNSIDLKNQIKLIQSNNYQLEQTISQIEEKNAEAIEQYQKKSIEESKNSTIKLKNVHKKMIQMRKEQEQLQSSLIQAQSEKEQYRISLNQLEQEKLKLISDLENLNNRMQIENNKKGEIVDSMSKMQERLSFIEKENNQSNSIISDLKTMNKKVAKALKKTIKENHKLENENSQLISAIDDLNGEIDRLKQFLEITDIDEGRNSEFSLKDIIQAFHDLRNGLGLKKKWDPKKVTRHILRKMKELESNLEPLSSDNSNYNNFNNRDNDIKINIENPNLYRQNLANTNINDFNAPSSNFIATPLQEQIRSLQNEIDSLRNDLLTD</sequence>
<feature type="compositionally biased region" description="Polar residues" evidence="2">
    <location>
        <begin position="8"/>
        <end position="26"/>
    </location>
</feature>
<keyword evidence="1" id="KW-0175">Coiled coil</keyword>
<comment type="caution">
    <text evidence="3">The sequence shown here is derived from an EMBL/GenBank/DDBJ whole genome shotgun (WGS) entry which is preliminary data.</text>
</comment>
<name>A0ABR2KB08_9EUKA</name>
<accession>A0ABR2KB08</accession>
<feature type="coiled-coil region" evidence="1">
    <location>
        <begin position="343"/>
        <end position="377"/>
    </location>
</feature>
<feature type="coiled-coil region" evidence="1">
    <location>
        <begin position="135"/>
        <end position="307"/>
    </location>
</feature>
<feature type="region of interest" description="Disordered" evidence="2">
    <location>
        <begin position="1"/>
        <end position="26"/>
    </location>
</feature>
<reference evidence="3 4" key="1">
    <citation type="submission" date="2024-04" db="EMBL/GenBank/DDBJ databases">
        <title>Tritrichomonas musculus Genome.</title>
        <authorList>
            <person name="Alves-Ferreira E."/>
            <person name="Grigg M."/>
            <person name="Lorenzi H."/>
            <person name="Galac M."/>
        </authorList>
    </citation>
    <scope>NUCLEOTIDE SEQUENCE [LARGE SCALE GENOMIC DNA]</scope>
    <source>
        <strain evidence="3 4">EAF2021</strain>
    </source>
</reference>